<keyword evidence="4 6" id="KW-0694">RNA-binding</keyword>
<keyword evidence="3" id="KW-0810">Translation regulation</keyword>
<evidence type="ECO:0000256" key="6">
    <source>
        <dbReference type="RuleBase" id="RU004374"/>
    </source>
</evidence>
<evidence type="ECO:0000256" key="3">
    <source>
        <dbReference type="ARBA" id="ARBA00022845"/>
    </source>
</evidence>
<evidence type="ECO:0000256" key="1">
    <source>
        <dbReference type="ARBA" id="ARBA00009860"/>
    </source>
</evidence>
<organism evidence="7 8">
    <name type="scientific">Fragilariopsis cylindrus CCMP1102</name>
    <dbReference type="NCBI Taxonomy" id="635003"/>
    <lineage>
        <taxon>Eukaryota</taxon>
        <taxon>Sar</taxon>
        <taxon>Stramenopiles</taxon>
        <taxon>Ochrophyta</taxon>
        <taxon>Bacillariophyta</taxon>
        <taxon>Bacillariophyceae</taxon>
        <taxon>Bacillariophycidae</taxon>
        <taxon>Bacillariales</taxon>
        <taxon>Bacillariaceae</taxon>
        <taxon>Fragilariopsis</taxon>
    </lineage>
</organism>
<dbReference type="PANTHER" id="PTHR11960">
    <property type="entry name" value="EUKARYOTIC TRANSLATION INITIATION FACTOR 4E RELATED"/>
    <property type="match status" value="1"/>
</dbReference>
<dbReference type="PANTHER" id="PTHR11960:SF8">
    <property type="entry name" value="EUKARYOTIC TRANSLATION INITIATION FACTOR 4E1-RELATED"/>
    <property type="match status" value="1"/>
</dbReference>
<comment type="similarity">
    <text evidence="1 6">Belongs to the eukaryotic initiation factor 4E family.</text>
</comment>
<dbReference type="GO" id="GO:0000340">
    <property type="term" value="F:RNA 7-methylguanosine cap binding"/>
    <property type="evidence" value="ECO:0007669"/>
    <property type="project" value="TreeGrafter"/>
</dbReference>
<protein>
    <submittedName>
        <fullName evidence="7">Translation initiation factor eIF4e</fullName>
    </submittedName>
</protein>
<proteinExistence type="inferred from homology"/>
<dbReference type="KEGG" id="fcy:FRACYDRAFT_269377"/>
<keyword evidence="8" id="KW-1185">Reference proteome</keyword>
<accession>A0A1E7FBE0</accession>
<reference evidence="7 8" key="1">
    <citation type="submission" date="2016-09" db="EMBL/GenBank/DDBJ databases">
        <title>Extensive genetic diversity and differential bi-allelic expression allows diatom success in the polar Southern Ocean.</title>
        <authorList>
            <consortium name="DOE Joint Genome Institute"/>
            <person name="Mock T."/>
            <person name="Otillar R.P."/>
            <person name="Strauss J."/>
            <person name="Dupont C."/>
            <person name="Frickenhaus S."/>
            <person name="Maumus F."/>
            <person name="Mcmullan M."/>
            <person name="Sanges R."/>
            <person name="Schmutz J."/>
            <person name="Toseland A."/>
            <person name="Valas R."/>
            <person name="Veluchamy A."/>
            <person name="Ward B.J."/>
            <person name="Allen A."/>
            <person name="Barry K."/>
            <person name="Falciatore A."/>
            <person name="Ferrante M."/>
            <person name="Fortunato A.E."/>
            <person name="Gloeckner G."/>
            <person name="Gruber A."/>
            <person name="Hipkin R."/>
            <person name="Janech M."/>
            <person name="Kroth P."/>
            <person name="Leese F."/>
            <person name="Lindquist E."/>
            <person name="Lyon B.R."/>
            <person name="Martin J."/>
            <person name="Mayer C."/>
            <person name="Parker M."/>
            <person name="Quesneville H."/>
            <person name="Raymond J."/>
            <person name="Uhlig C."/>
            <person name="Valentin K.U."/>
            <person name="Worden A.Z."/>
            <person name="Armbrust E.V."/>
            <person name="Bowler C."/>
            <person name="Green B."/>
            <person name="Moulton V."/>
            <person name="Van Oosterhout C."/>
            <person name="Grigoriev I."/>
        </authorList>
    </citation>
    <scope>NUCLEOTIDE SEQUENCE [LARGE SCALE GENOMIC DNA]</scope>
    <source>
        <strain evidence="7 8">CCMP1102</strain>
    </source>
</reference>
<dbReference type="AlphaFoldDB" id="A0A1E7FBE0"/>
<name>A0A1E7FBE0_9STRA</name>
<dbReference type="InParanoid" id="A0A1E7FBE0"/>
<dbReference type="InterPro" id="IPR001040">
    <property type="entry name" value="TIF_eIF_4E"/>
</dbReference>
<dbReference type="Pfam" id="PF01652">
    <property type="entry name" value="IF4E"/>
    <property type="match status" value="1"/>
</dbReference>
<keyword evidence="2 6" id="KW-0396">Initiation factor</keyword>
<dbReference type="GO" id="GO:0016281">
    <property type="term" value="C:eukaryotic translation initiation factor 4F complex"/>
    <property type="evidence" value="ECO:0007669"/>
    <property type="project" value="TreeGrafter"/>
</dbReference>
<dbReference type="Proteomes" id="UP000095751">
    <property type="component" value="Unassembled WGS sequence"/>
</dbReference>
<evidence type="ECO:0000313" key="8">
    <source>
        <dbReference type="Proteomes" id="UP000095751"/>
    </source>
</evidence>
<keyword evidence="5 6" id="KW-0648">Protein biosynthesis</keyword>
<dbReference type="EMBL" id="KV784359">
    <property type="protein sequence ID" value="OEU15477.1"/>
    <property type="molecule type" value="Genomic_DNA"/>
</dbReference>
<dbReference type="GO" id="GO:0003743">
    <property type="term" value="F:translation initiation factor activity"/>
    <property type="evidence" value="ECO:0007669"/>
    <property type="project" value="UniProtKB-KW"/>
</dbReference>
<dbReference type="SUPFAM" id="SSF55418">
    <property type="entry name" value="eIF4e-like"/>
    <property type="match status" value="1"/>
</dbReference>
<sequence length="200" mass="23063">MSAAYVPDDGDTEVETIQLNARWTMWYDNSRLADPEKEWKDNLTNCGSFETIEEFWRVFNNLKPSSKLSVNSNYHVFREGVVPMWEDPENKDGGKFVLTIPKKDSKTGRCDEWWLYTVLAIIGETLDMDGDEVCGAVVSIRNKQDRIALWLKSADKDRCSKVGARWKKCLEMYRTPLRYQEHAAAAASGRSFRNESTFEV</sequence>
<gene>
    <name evidence="7" type="ORF">FRACYDRAFT_269377</name>
</gene>
<dbReference type="Gene3D" id="3.30.760.10">
    <property type="entry name" value="RNA Cap, Translation Initiation Factor Eif4e"/>
    <property type="match status" value="1"/>
</dbReference>
<evidence type="ECO:0000256" key="5">
    <source>
        <dbReference type="ARBA" id="ARBA00022917"/>
    </source>
</evidence>
<dbReference type="InterPro" id="IPR023398">
    <property type="entry name" value="TIF_eIF4e-like"/>
</dbReference>
<dbReference type="OrthoDB" id="590761at2759"/>
<evidence type="ECO:0000256" key="2">
    <source>
        <dbReference type="ARBA" id="ARBA00022540"/>
    </source>
</evidence>
<evidence type="ECO:0000256" key="4">
    <source>
        <dbReference type="ARBA" id="ARBA00022884"/>
    </source>
</evidence>
<evidence type="ECO:0000313" key="7">
    <source>
        <dbReference type="EMBL" id="OEU15477.1"/>
    </source>
</evidence>
<dbReference type="GO" id="GO:0006417">
    <property type="term" value="P:regulation of translation"/>
    <property type="evidence" value="ECO:0007669"/>
    <property type="project" value="UniProtKB-KW"/>
</dbReference>